<protein>
    <submittedName>
        <fullName evidence="2">Uncharacterized protein</fullName>
    </submittedName>
</protein>
<accession>A0A165B8H1</accession>
<name>A0A165B8H1_9APHY</name>
<organism evidence="2 3">
    <name type="scientific">Laetiporus sulphureus 93-53</name>
    <dbReference type="NCBI Taxonomy" id="1314785"/>
    <lineage>
        <taxon>Eukaryota</taxon>
        <taxon>Fungi</taxon>
        <taxon>Dikarya</taxon>
        <taxon>Basidiomycota</taxon>
        <taxon>Agaricomycotina</taxon>
        <taxon>Agaricomycetes</taxon>
        <taxon>Polyporales</taxon>
        <taxon>Laetiporus</taxon>
    </lineage>
</organism>
<dbReference type="InParanoid" id="A0A165B8H1"/>
<dbReference type="AlphaFoldDB" id="A0A165B8H1"/>
<evidence type="ECO:0000313" key="2">
    <source>
        <dbReference type="EMBL" id="KZT00486.1"/>
    </source>
</evidence>
<evidence type="ECO:0000256" key="1">
    <source>
        <dbReference type="SAM" id="MobiDB-lite"/>
    </source>
</evidence>
<dbReference type="EMBL" id="KV427684">
    <property type="protein sequence ID" value="KZT00486.1"/>
    <property type="molecule type" value="Genomic_DNA"/>
</dbReference>
<proteinExistence type="predicted"/>
<dbReference type="Proteomes" id="UP000076871">
    <property type="component" value="Unassembled WGS sequence"/>
</dbReference>
<reference evidence="2 3" key="1">
    <citation type="journal article" date="2016" name="Mol. Biol. Evol.">
        <title>Comparative Genomics of Early-Diverging Mushroom-Forming Fungi Provides Insights into the Origins of Lignocellulose Decay Capabilities.</title>
        <authorList>
            <person name="Nagy L.G."/>
            <person name="Riley R."/>
            <person name="Tritt A."/>
            <person name="Adam C."/>
            <person name="Daum C."/>
            <person name="Floudas D."/>
            <person name="Sun H."/>
            <person name="Yadav J.S."/>
            <person name="Pangilinan J."/>
            <person name="Larsson K.H."/>
            <person name="Matsuura K."/>
            <person name="Barry K."/>
            <person name="Labutti K."/>
            <person name="Kuo R."/>
            <person name="Ohm R.A."/>
            <person name="Bhattacharya S.S."/>
            <person name="Shirouzu T."/>
            <person name="Yoshinaga Y."/>
            <person name="Martin F.M."/>
            <person name="Grigoriev I.V."/>
            <person name="Hibbett D.S."/>
        </authorList>
    </citation>
    <scope>NUCLEOTIDE SEQUENCE [LARGE SCALE GENOMIC DNA]</scope>
    <source>
        <strain evidence="2 3">93-53</strain>
    </source>
</reference>
<dbReference type="GeneID" id="63830489"/>
<feature type="region of interest" description="Disordered" evidence="1">
    <location>
        <begin position="1"/>
        <end position="20"/>
    </location>
</feature>
<keyword evidence="3" id="KW-1185">Reference proteome</keyword>
<sequence length="110" mass="11700">MKIPQLPRASITSTAQTNARATASKCKGHLSKLAQHVETMDAGAHKVIMYAVHILPGGLRSFATPGFGKKKFTPLQIKIAANNSILIINVCSDESLSAKPPTAHARTVII</sequence>
<dbReference type="RefSeq" id="XP_040758226.1">
    <property type="nucleotide sequence ID" value="XM_040913461.1"/>
</dbReference>
<gene>
    <name evidence="2" type="ORF">LAESUDRAFT_764554</name>
</gene>
<feature type="compositionally biased region" description="Polar residues" evidence="1">
    <location>
        <begin position="10"/>
        <end position="20"/>
    </location>
</feature>
<evidence type="ECO:0000313" key="3">
    <source>
        <dbReference type="Proteomes" id="UP000076871"/>
    </source>
</evidence>